<reference evidence="2 3" key="1">
    <citation type="submission" date="2015-12" db="EMBL/GenBank/DDBJ databases">
        <title>The genome of Folsomia candida.</title>
        <authorList>
            <person name="Faddeeva A."/>
            <person name="Derks M.F."/>
            <person name="Anvar Y."/>
            <person name="Smit S."/>
            <person name="Van Straalen N."/>
            <person name="Roelofs D."/>
        </authorList>
    </citation>
    <scope>NUCLEOTIDE SEQUENCE [LARGE SCALE GENOMIC DNA]</scope>
    <source>
        <strain evidence="2 3">VU population</strain>
        <tissue evidence="2">Whole body</tissue>
    </source>
</reference>
<gene>
    <name evidence="2" type="ORF">Fcan01_24864</name>
</gene>
<feature type="transmembrane region" description="Helical" evidence="1">
    <location>
        <begin position="224"/>
        <end position="245"/>
    </location>
</feature>
<accession>A0A226D504</accession>
<evidence type="ECO:0000256" key="1">
    <source>
        <dbReference type="SAM" id="Phobius"/>
    </source>
</evidence>
<evidence type="ECO:0008006" key="4">
    <source>
        <dbReference type="Google" id="ProtNLM"/>
    </source>
</evidence>
<keyword evidence="1" id="KW-0812">Transmembrane</keyword>
<dbReference type="EMBL" id="LNIX01000034">
    <property type="protein sequence ID" value="OXA40309.1"/>
    <property type="molecule type" value="Genomic_DNA"/>
</dbReference>
<feature type="transmembrane region" description="Helical" evidence="1">
    <location>
        <begin position="183"/>
        <end position="204"/>
    </location>
</feature>
<feature type="transmembrane region" description="Helical" evidence="1">
    <location>
        <begin position="252"/>
        <end position="270"/>
    </location>
</feature>
<dbReference type="AlphaFoldDB" id="A0A226D504"/>
<evidence type="ECO:0000313" key="2">
    <source>
        <dbReference type="EMBL" id="OXA40309.1"/>
    </source>
</evidence>
<feature type="transmembrane region" description="Helical" evidence="1">
    <location>
        <begin position="158"/>
        <end position="176"/>
    </location>
</feature>
<keyword evidence="1" id="KW-1133">Transmembrane helix</keyword>
<feature type="transmembrane region" description="Helical" evidence="1">
    <location>
        <begin position="14"/>
        <end position="36"/>
    </location>
</feature>
<protein>
    <recommendedName>
        <fullName evidence="4">Odorant receptor</fullName>
    </recommendedName>
</protein>
<feature type="transmembrane region" description="Helical" evidence="1">
    <location>
        <begin position="276"/>
        <end position="300"/>
    </location>
</feature>
<name>A0A226D504_FOLCA</name>
<dbReference type="Proteomes" id="UP000198287">
    <property type="component" value="Unassembled WGS sequence"/>
</dbReference>
<keyword evidence="1" id="KW-0472">Membrane</keyword>
<feature type="transmembrane region" description="Helical" evidence="1">
    <location>
        <begin position="42"/>
        <end position="66"/>
    </location>
</feature>
<feature type="transmembrane region" description="Helical" evidence="1">
    <location>
        <begin position="117"/>
        <end position="138"/>
    </location>
</feature>
<sequence>MPVNHPKYKHFRRFAYICPVIVIPLLTWRCFTFYTNPGNEDLFAVLATHMALALTVVIIPYGSFAISPRGLKKFIHCCNATIQIGKRFNMSIPAQLNLQGKKSINQAISAITTTADVFFLLIDYIFPLLIVFTCFTKYSPAYTLLRSIYNFEQDGGLFTATIQIGSGIAISFAAMITLSGCTLCVIITGFGLIVLYLWTLFIIPQDEETKARKILIPPYFFDRILIHNSLKIMAIFHIELCRAFVISRLHHLCAVVVSSGCLYYILVSSTRGGESVFLVTATSLIIIGVMTFVELFAIYFMSNAVTTSKQFLHRVGYIYGTHKYAARVLKGLLPNSMNLEFITSLCTLVNGIEMNYFLNYVERVTDNAITLLFASK</sequence>
<keyword evidence="3" id="KW-1185">Reference proteome</keyword>
<organism evidence="2 3">
    <name type="scientific">Folsomia candida</name>
    <name type="common">Springtail</name>
    <dbReference type="NCBI Taxonomy" id="158441"/>
    <lineage>
        <taxon>Eukaryota</taxon>
        <taxon>Metazoa</taxon>
        <taxon>Ecdysozoa</taxon>
        <taxon>Arthropoda</taxon>
        <taxon>Hexapoda</taxon>
        <taxon>Collembola</taxon>
        <taxon>Entomobryomorpha</taxon>
        <taxon>Isotomoidea</taxon>
        <taxon>Isotomidae</taxon>
        <taxon>Proisotominae</taxon>
        <taxon>Folsomia</taxon>
    </lineage>
</organism>
<proteinExistence type="predicted"/>
<evidence type="ECO:0000313" key="3">
    <source>
        <dbReference type="Proteomes" id="UP000198287"/>
    </source>
</evidence>
<comment type="caution">
    <text evidence="2">The sequence shown here is derived from an EMBL/GenBank/DDBJ whole genome shotgun (WGS) entry which is preliminary data.</text>
</comment>